<dbReference type="PROSITE" id="PS50975">
    <property type="entry name" value="ATP_GRASP"/>
    <property type="match status" value="1"/>
</dbReference>
<dbReference type="Proteomes" id="UP000294498">
    <property type="component" value="Unassembled WGS sequence"/>
</dbReference>
<feature type="binding site" evidence="4">
    <location>
        <position position="101"/>
    </location>
    <ligand>
        <name>ATP</name>
        <dbReference type="ChEBI" id="CHEBI:30616"/>
    </ligand>
</feature>
<feature type="binding site" evidence="4">
    <location>
        <begin position="170"/>
        <end position="173"/>
    </location>
    <ligand>
        <name>ATP</name>
        <dbReference type="ChEBI" id="CHEBI:30616"/>
    </ligand>
</feature>
<dbReference type="PANTHER" id="PTHR11609:SF5">
    <property type="entry name" value="PHOSPHORIBOSYLAMINOIMIDAZOLE CARBOXYLASE"/>
    <property type="match status" value="1"/>
</dbReference>
<organism evidence="7 8">
    <name type="scientific">Dinghuibacter silviterrae</name>
    <dbReference type="NCBI Taxonomy" id="1539049"/>
    <lineage>
        <taxon>Bacteria</taxon>
        <taxon>Pseudomonadati</taxon>
        <taxon>Bacteroidota</taxon>
        <taxon>Chitinophagia</taxon>
        <taxon>Chitinophagales</taxon>
        <taxon>Chitinophagaceae</taxon>
        <taxon>Dinghuibacter</taxon>
    </lineage>
</organism>
<keyword evidence="4 5" id="KW-0436">Ligase</keyword>
<dbReference type="InterPro" id="IPR003135">
    <property type="entry name" value="ATP-grasp_carboxylate-amine"/>
</dbReference>
<dbReference type="InterPro" id="IPR016185">
    <property type="entry name" value="PreATP-grasp_dom_sf"/>
</dbReference>
<keyword evidence="3 4" id="KW-0067">ATP-binding</keyword>
<dbReference type="GO" id="GO:0046872">
    <property type="term" value="F:metal ion binding"/>
    <property type="evidence" value="ECO:0007669"/>
    <property type="project" value="InterPro"/>
</dbReference>
<evidence type="ECO:0000256" key="1">
    <source>
        <dbReference type="ARBA" id="ARBA00022741"/>
    </source>
</evidence>
<dbReference type="Gene3D" id="3.40.50.20">
    <property type="match status" value="1"/>
</dbReference>
<feature type="binding site" evidence="4">
    <location>
        <position position="178"/>
    </location>
    <ligand>
        <name>ATP</name>
        <dbReference type="ChEBI" id="CHEBI:30616"/>
    </ligand>
</feature>
<dbReference type="EC" id="6.3.4.18" evidence="4 5"/>
<comment type="pathway">
    <text evidence="4 5">Purine metabolism; IMP biosynthesis via de novo pathway; 5-amino-1-(5-phospho-D-ribosyl)imidazole-4-carboxylate from 5-amino-1-(5-phospho-D-ribosyl)imidazole (N5-CAIR route): step 1/2.</text>
</comment>
<dbReference type="GO" id="GO:0005524">
    <property type="term" value="F:ATP binding"/>
    <property type="evidence" value="ECO:0007669"/>
    <property type="project" value="UniProtKB-UniRule"/>
</dbReference>
<dbReference type="InterPro" id="IPR013815">
    <property type="entry name" value="ATP_grasp_subdomain_1"/>
</dbReference>
<dbReference type="GO" id="GO:0034028">
    <property type="term" value="F:5-(carboxyamino)imidazole ribonucleotide synthase activity"/>
    <property type="evidence" value="ECO:0007669"/>
    <property type="project" value="UniProtKB-UniRule"/>
</dbReference>
<evidence type="ECO:0000313" key="7">
    <source>
        <dbReference type="EMBL" id="TDX01090.1"/>
    </source>
</evidence>
<dbReference type="InterPro" id="IPR005875">
    <property type="entry name" value="PurK"/>
</dbReference>
<keyword evidence="2 4" id="KW-0658">Purine biosynthesis</keyword>
<dbReference type="SUPFAM" id="SSF51246">
    <property type="entry name" value="Rudiment single hybrid motif"/>
    <property type="match status" value="1"/>
</dbReference>
<name>A0A4R8DSA7_9BACT</name>
<evidence type="ECO:0000256" key="5">
    <source>
        <dbReference type="RuleBase" id="RU361200"/>
    </source>
</evidence>
<evidence type="ECO:0000256" key="4">
    <source>
        <dbReference type="HAMAP-Rule" id="MF_01928"/>
    </source>
</evidence>
<dbReference type="SUPFAM" id="SSF56059">
    <property type="entry name" value="Glutathione synthetase ATP-binding domain-like"/>
    <property type="match status" value="1"/>
</dbReference>
<dbReference type="EMBL" id="SODV01000001">
    <property type="protein sequence ID" value="TDX01090.1"/>
    <property type="molecule type" value="Genomic_DNA"/>
</dbReference>
<comment type="subunit">
    <text evidence="4 5">Homodimer.</text>
</comment>
<comment type="function">
    <text evidence="5">Catalyzes the ATP-dependent conversion of 5-aminoimidazole ribonucleotide (AIR) and HCO(3)- to N5-carboxyaminoimidazole ribonucleotide (N5-CAIR).</text>
</comment>
<dbReference type="InterPro" id="IPR040686">
    <property type="entry name" value="PurK_C"/>
</dbReference>
<accession>A0A4R8DSA7</accession>
<sequence>MQKVGILGGGQLGRMLLQAAANYPVITYVLENDPHCPAAHLCHHFVQGDIRDYDTVYHFGKQVDTVTIEIESVNVDALERLEAEGVKVYPKPSALRIIKNKVQQKLFYKDKEIPTAPFVILENREALRAHLGELPAVQKIGEGGYDGRGVHILHGPEDLEQGFDAPSVLEKLIPIKKELSVIVATNGHGENAIYPATEMVFHPELNLLDYQLCPADIPRETLWKAEAMAMMVVKGLASPGIFAVELFVDARGDVWVNETAPRVHNSGHHTIEAAYSSQFDMLWRLMLGYPLGNPEIRQPSALLNVVGAEGFEGDARYEGLDDILKMANTFVHLYGKKTTKPGRKMGHITLIGKDRQELVYQAGVIKKLFRVIA</sequence>
<dbReference type="Pfam" id="PF02222">
    <property type="entry name" value="ATP-grasp"/>
    <property type="match status" value="1"/>
</dbReference>
<comment type="caution">
    <text evidence="7">The sequence shown here is derived from an EMBL/GenBank/DDBJ whole genome shotgun (WGS) entry which is preliminary data.</text>
</comment>
<dbReference type="Pfam" id="PF22660">
    <property type="entry name" value="RS_preATP-grasp-like"/>
    <property type="match status" value="1"/>
</dbReference>
<dbReference type="InterPro" id="IPR011054">
    <property type="entry name" value="Rudment_hybrid_motif"/>
</dbReference>
<comment type="caution">
    <text evidence="4">Lacks conserved residue(s) required for the propagation of feature annotation.</text>
</comment>
<dbReference type="RefSeq" id="WP_133993347.1">
    <property type="nucleotide sequence ID" value="NZ_SODV01000001.1"/>
</dbReference>
<dbReference type="HAMAP" id="MF_01928">
    <property type="entry name" value="PurK"/>
    <property type="match status" value="1"/>
</dbReference>
<reference evidence="7 8" key="1">
    <citation type="submission" date="2019-03" db="EMBL/GenBank/DDBJ databases">
        <title>Genomic Encyclopedia of Type Strains, Phase IV (KMG-IV): sequencing the most valuable type-strain genomes for metagenomic binning, comparative biology and taxonomic classification.</title>
        <authorList>
            <person name="Goeker M."/>
        </authorList>
    </citation>
    <scope>NUCLEOTIDE SEQUENCE [LARGE SCALE GENOMIC DNA]</scope>
    <source>
        <strain evidence="7 8">DSM 100059</strain>
    </source>
</reference>
<dbReference type="NCBIfam" id="TIGR01161">
    <property type="entry name" value="purK"/>
    <property type="match status" value="1"/>
</dbReference>
<feature type="domain" description="ATP-grasp" evidence="6">
    <location>
        <begin position="105"/>
        <end position="287"/>
    </location>
</feature>
<feature type="binding site" evidence="4">
    <location>
        <begin position="257"/>
        <end position="258"/>
    </location>
    <ligand>
        <name>ATP</name>
        <dbReference type="ChEBI" id="CHEBI:30616"/>
    </ligand>
</feature>
<comment type="catalytic activity">
    <reaction evidence="4 5">
        <text>5-amino-1-(5-phospho-beta-D-ribosyl)imidazole + hydrogencarbonate + ATP = 5-carboxyamino-1-(5-phospho-D-ribosyl)imidazole + ADP + phosphate + 2 H(+)</text>
        <dbReference type="Rhea" id="RHEA:19317"/>
        <dbReference type="ChEBI" id="CHEBI:15378"/>
        <dbReference type="ChEBI" id="CHEBI:17544"/>
        <dbReference type="ChEBI" id="CHEBI:30616"/>
        <dbReference type="ChEBI" id="CHEBI:43474"/>
        <dbReference type="ChEBI" id="CHEBI:58730"/>
        <dbReference type="ChEBI" id="CHEBI:137981"/>
        <dbReference type="ChEBI" id="CHEBI:456216"/>
        <dbReference type="EC" id="6.3.4.18"/>
    </reaction>
</comment>
<dbReference type="UniPathway" id="UPA00074">
    <property type="reaction ID" value="UER00942"/>
</dbReference>
<keyword evidence="1 4" id="KW-0547">Nucleotide-binding</keyword>
<comment type="similarity">
    <text evidence="4 5">Belongs to the PurK/PurT family.</text>
</comment>
<proteinExistence type="inferred from homology"/>
<evidence type="ECO:0000256" key="3">
    <source>
        <dbReference type="ARBA" id="ARBA00022840"/>
    </source>
</evidence>
<dbReference type="NCBIfam" id="NF004679">
    <property type="entry name" value="PRK06019.1-5"/>
    <property type="match status" value="1"/>
</dbReference>
<dbReference type="AlphaFoldDB" id="A0A4R8DSA7"/>
<dbReference type="SUPFAM" id="SSF52440">
    <property type="entry name" value="PreATP-grasp domain"/>
    <property type="match status" value="1"/>
</dbReference>
<evidence type="ECO:0000259" key="6">
    <source>
        <dbReference type="PROSITE" id="PS50975"/>
    </source>
</evidence>
<protein>
    <recommendedName>
        <fullName evidence="4 5">N5-carboxyaminoimidazole ribonucleotide synthase</fullName>
        <shortName evidence="4 5">N5-CAIR synthase</shortName>
        <ecNumber evidence="4 5">6.3.4.18</ecNumber>
    </recommendedName>
    <alternativeName>
        <fullName evidence="4 5">5-(carboxyamino)imidazole ribonucleotide synthetase</fullName>
    </alternativeName>
</protein>
<evidence type="ECO:0000256" key="2">
    <source>
        <dbReference type="ARBA" id="ARBA00022755"/>
    </source>
</evidence>
<dbReference type="Gene3D" id="3.30.1490.20">
    <property type="entry name" value="ATP-grasp fold, A domain"/>
    <property type="match status" value="1"/>
</dbReference>
<dbReference type="PANTHER" id="PTHR11609">
    <property type="entry name" value="PURINE BIOSYNTHESIS PROTEIN 6/7, PUR6/7"/>
    <property type="match status" value="1"/>
</dbReference>
<keyword evidence="8" id="KW-1185">Reference proteome</keyword>
<dbReference type="Pfam" id="PF17769">
    <property type="entry name" value="PurK_C"/>
    <property type="match status" value="1"/>
</dbReference>
<dbReference type="Gene3D" id="3.30.470.20">
    <property type="entry name" value="ATP-grasp fold, B domain"/>
    <property type="match status" value="1"/>
</dbReference>
<dbReference type="InterPro" id="IPR011761">
    <property type="entry name" value="ATP-grasp"/>
</dbReference>
<feature type="binding site" evidence="4">
    <location>
        <position position="139"/>
    </location>
    <ligand>
        <name>ATP</name>
        <dbReference type="ChEBI" id="CHEBI:30616"/>
    </ligand>
</feature>
<evidence type="ECO:0000313" key="8">
    <source>
        <dbReference type="Proteomes" id="UP000294498"/>
    </source>
</evidence>
<gene>
    <name evidence="4 5" type="primary">purK</name>
    <name evidence="7" type="ORF">EDB95_2121</name>
</gene>
<dbReference type="OrthoDB" id="9804625at2"/>
<dbReference type="GO" id="GO:0004638">
    <property type="term" value="F:phosphoribosylaminoimidazole carboxylase activity"/>
    <property type="evidence" value="ECO:0007669"/>
    <property type="project" value="InterPro"/>
</dbReference>
<dbReference type="GO" id="GO:0006189">
    <property type="term" value="P:'de novo' IMP biosynthetic process"/>
    <property type="evidence" value="ECO:0007669"/>
    <property type="project" value="UniProtKB-UniRule"/>
</dbReference>
<comment type="function">
    <text evidence="4">Catalyzes the ATP-dependent conversion of 5-aminoimidazole ribonucleotide (AIR) and HCO(3)(-) to N5-carboxyaminoimidazole ribonucleotide (N5-CAIR).</text>
</comment>
<dbReference type="GO" id="GO:0005829">
    <property type="term" value="C:cytosol"/>
    <property type="evidence" value="ECO:0007669"/>
    <property type="project" value="TreeGrafter"/>
</dbReference>
<dbReference type="InterPro" id="IPR054350">
    <property type="entry name" value="PurT/PurK_preATP-grasp"/>
</dbReference>